<dbReference type="EMBL" id="KQ086100">
    <property type="protein sequence ID" value="KLO08226.1"/>
    <property type="molecule type" value="Genomic_DNA"/>
</dbReference>
<reference evidence="1 2" key="1">
    <citation type="submission" date="2015-04" db="EMBL/GenBank/DDBJ databases">
        <title>Complete genome sequence of Schizopora paradoxa KUC8140, a cosmopolitan wood degrader in East Asia.</title>
        <authorList>
            <consortium name="DOE Joint Genome Institute"/>
            <person name="Min B."/>
            <person name="Park H."/>
            <person name="Jang Y."/>
            <person name="Kim J.-J."/>
            <person name="Kim K.H."/>
            <person name="Pangilinan J."/>
            <person name="Lipzen A."/>
            <person name="Riley R."/>
            <person name="Grigoriev I.V."/>
            <person name="Spatafora J.W."/>
            <person name="Choi I.-G."/>
        </authorList>
    </citation>
    <scope>NUCLEOTIDE SEQUENCE [LARGE SCALE GENOMIC DNA]</scope>
    <source>
        <strain evidence="1 2">KUC8140</strain>
    </source>
</reference>
<accession>A0A0H2RTR3</accession>
<dbReference type="InParanoid" id="A0A0H2RTR3"/>
<keyword evidence="2" id="KW-1185">Reference proteome</keyword>
<organism evidence="1 2">
    <name type="scientific">Schizopora paradoxa</name>
    <dbReference type="NCBI Taxonomy" id="27342"/>
    <lineage>
        <taxon>Eukaryota</taxon>
        <taxon>Fungi</taxon>
        <taxon>Dikarya</taxon>
        <taxon>Basidiomycota</taxon>
        <taxon>Agaricomycotina</taxon>
        <taxon>Agaricomycetes</taxon>
        <taxon>Hymenochaetales</taxon>
        <taxon>Schizoporaceae</taxon>
        <taxon>Schizopora</taxon>
    </lineage>
</organism>
<name>A0A0H2RTR3_9AGAM</name>
<evidence type="ECO:0000313" key="2">
    <source>
        <dbReference type="Proteomes" id="UP000053477"/>
    </source>
</evidence>
<dbReference type="OrthoDB" id="3199233at2759"/>
<sequence>MSRSKSHEDRDIKSTIVPSEQDTDVLEIIADIAKALLRANDVFKSRSDWYENVEASNSIPLRHDALQAKEDTEAAKQAAIVLEELKLAQEASYDAWSWSSRKASLFEAHVGSLKLRSGLMSLPDEILSAVLVSASRQKGDENDADAVKHTANEAAKLSHVCSRFRSVILSAVELWNRVSSSMHPDTISACLERCGPSGAAIITRLSPGADSIFHFSRIAGSTHLWNNFKLACHDPHSLVHDLYRLRDQTVGANTPLLKLLVIYYPYQALVNEICNGRDKEALNFYSTWSSPELQSMFCRNFVPAPFPGTTNITYLSIQLAFHNHEDDICPFNATAIATFLSSCQALSDFSMKISACRSFIASPPSWTAVTSHVTAMELYFMHCSDAIVTSFLNAVSFSDVQALRLSCNSREVEDPDSDIHCRRVLEAAFPRKDTYPKLRNLELVICGEGPYDAQAMAFAPTKPVFIPFANISHIESLVLTTWETVLDPVPDNIDMPNLKYLHILNCWAMEGYWFASLLKGITSSPHRLTGKPVRLVIVGTCWDELVTVMLRNATSGSRPSTDLTESDFDVTEVTHTLGTGQGTAATLTDDFESSSERNYIIRSTKHVRRGAQANSS</sequence>
<gene>
    <name evidence="1" type="ORF">SCHPADRAFT_616061</name>
</gene>
<dbReference type="Proteomes" id="UP000053477">
    <property type="component" value="Unassembled WGS sequence"/>
</dbReference>
<protein>
    <submittedName>
        <fullName evidence="1">Uncharacterized protein</fullName>
    </submittedName>
</protein>
<proteinExistence type="predicted"/>
<evidence type="ECO:0000313" key="1">
    <source>
        <dbReference type="EMBL" id="KLO08226.1"/>
    </source>
</evidence>
<dbReference type="AlphaFoldDB" id="A0A0H2RTR3"/>